<evidence type="ECO:0000256" key="4">
    <source>
        <dbReference type="ARBA" id="ARBA00022989"/>
    </source>
</evidence>
<evidence type="ECO:0000256" key="6">
    <source>
        <dbReference type="SAM" id="Phobius"/>
    </source>
</evidence>
<dbReference type="GO" id="GO:0016020">
    <property type="term" value="C:membrane"/>
    <property type="evidence" value="ECO:0007669"/>
    <property type="project" value="UniProtKB-SubCell"/>
</dbReference>
<keyword evidence="5 6" id="KW-0472">Membrane</keyword>
<feature type="non-terminal residue" evidence="7">
    <location>
        <position position="1"/>
    </location>
</feature>
<dbReference type="AlphaFoldDB" id="A0A0R2SIP9"/>
<dbReference type="Proteomes" id="UP000051934">
    <property type="component" value="Unassembled WGS sequence"/>
</dbReference>
<dbReference type="Gene3D" id="1.10.3860.10">
    <property type="entry name" value="Sodium:dicarboxylate symporter"/>
    <property type="match status" value="1"/>
</dbReference>
<evidence type="ECO:0000256" key="1">
    <source>
        <dbReference type="ARBA" id="ARBA00004141"/>
    </source>
</evidence>
<evidence type="ECO:0000256" key="5">
    <source>
        <dbReference type="ARBA" id="ARBA00023136"/>
    </source>
</evidence>
<dbReference type="GO" id="GO:0015293">
    <property type="term" value="F:symporter activity"/>
    <property type="evidence" value="ECO:0007669"/>
    <property type="project" value="InterPro"/>
</dbReference>
<evidence type="ECO:0000313" key="8">
    <source>
        <dbReference type="Proteomes" id="UP000051934"/>
    </source>
</evidence>
<dbReference type="EMBL" id="LIBB01000037">
    <property type="protein sequence ID" value="KRO72944.1"/>
    <property type="molecule type" value="Genomic_DNA"/>
</dbReference>
<accession>A0A0R2SIP9</accession>
<keyword evidence="3 6" id="KW-0812">Transmembrane</keyword>
<proteinExistence type="predicted"/>
<evidence type="ECO:0000256" key="3">
    <source>
        <dbReference type="ARBA" id="ARBA00022692"/>
    </source>
</evidence>
<sequence length="76" mass="7425">SFGIAGVGGGATNAALVVLPALGFPVTIAALLISIEPLIDMARTALNVNGSITAGIITSKFLGSKDADGVLAESDV</sequence>
<evidence type="ECO:0008006" key="9">
    <source>
        <dbReference type="Google" id="ProtNLM"/>
    </source>
</evidence>
<dbReference type="InterPro" id="IPR001991">
    <property type="entry name" value="Na-dicarboxylate_symporter"/>
</dbReference>
<keyword evidence="2" id="KW-0813">Transport</keyword>
<reference evidence="7 8" key="1">
    <citation type="submission" date="2015-10" db="EMBL/GenBank/DDBJ databases">
        <title>Metagenome-Assembled Genomes uncover a global brackish microbiome.</title>
        <authorList>
            <person name="Hugerth L.W."/>
            <person name="Larsson J."/>
            <person name="Alneberg J."/>
            <person name="Lindh M.V."/>
            <person name="Legrand C."/>
            <person name="Pinhassi J."/>
            <person name="Andersson A.F."/>
        </authorList>
    </citation>
    <scope>NUCLEOTIDE SEQUENCE [LARGE SCALE GENOMIC DNA]</scope>
    <source>
        <strain evidence="7">BACL4 MAG-120507-bin80</strain>
    </source>
</reference>
<organism evidence="7 8">
    <name type="scientific">OM182 bacterium BACL3 MAG-120507-bin80</name>
    <dbReference type="NCBI Taxonomy" id="1655577"/>
    <lineage>
        <taxon>Bacteria</taxon>
        <taxon>Pseudomonadati</taxon>
        <taxon>Pseudomonadota</taxon>
        <taxon>Gammaproteobacteria</taxon>
        <taxon>OMG group</taxon>
        <taxon>OM182 clade</taxon>
    </lineage>
</organism>
<dbReference type="SUPFAM" id="SSF118215">
    <property type="entry name" value="Proton glutamate symport protein"/>
    <property type="match status" value="1"/>
</dbReference>
<comment type="subcellular location">
    <subcellularLocation>
        <location evidence="1">Membrane</location>
        <topology evidence="1">Multi-pass membrane protein</topology>
    </subcellularLocation>
</comment>
<dbReference type="Pfam" id="PF00375">
    <property type="entry name" value="SDF"/>
    <property type="match status" value="1"/>
</dbReference>
<evidence type="ECO:0000256" key="2">
    <source>
        <dbReference type="ARBA" id="ARBA00022448"/>
    </source>
</evidence>
<comment type="caution">
    <text evidence="7">The sequence shown here is derived from an EMBL/GenBank/DDBJ whole genome shotgun (WGS) entry which is preliminary data.</text>
</comment>
<gene>
    <name evidence="7" type="ORF">ABR69_06205</name>
</gene>
<name>A0A0R2SIP9_9GAMM</name>
<protein>
    <recommendedName>
        <fullName evidence="9">L-cystine transporter tcyP</fullName>
    </recommendedName>
</protein>
<evidence type="ECO:0000313" key="7">
    <source>
        <dbReference type="EMBL" id="KRO72944.1"/>
    </source>
</evidence>
<keyword evidence="4 6" id="KW-1133">Transmembrane helix</keyword>
<dbReference type="InterPro" id="IPR036458">
    <property type="entry name" value="Na:dicarbo_symporter_sf"/>
</dbReference>
<feature type="transmembrane region" description="Helical" evidence="6">
    <location>
        <begin position="12"/>
        <end position="33"/>
    </location>
</feature>